<dbReference type="InterPro" id="IPR001789">
    <property type="entry name" value="Sig_transdc_resp-reg_receiver"/>
</dbReference>
<dbReference type="InterPro" id="IPR000014">
    <property type="entry name" value="PAS"/>
</dbReference>
<dbReference type="SUPFAM" id="SSF55785">
    <property type="entry name" value="PYP-like sensor domain (PAS domain)"/>
    <property type="match status" value="5"/>
</dbReference>
<protein>
    <recommendedName>
        <fullName evidence="2">histidine kinase</fullName>
        <ecNumber evidence="2">2.7.13.3</ecNumber>
    </recommendedName>
</protein>
<keyword evidence="7" id="KW-0175">Coiled coil</keyword>
<dbReference type="Gene3D" id="3.30.450.20">
    <property type="entry name" value="PAS domain"/>
    <property type="match status" value="5"/>
</dbReference>
<dbReference type="Gene3D" id="3.30.565.10">
    <property type="entry name" value="Histidine kinase-like ATPase, C-terminal domain"/>
    <property type="match status" value="1"/>
</dbReference>
<dbReference type="InterPro" id="IPR052162">
    <property type="entry name" value="Sensor_kinase/Photoreceptor"/>
</dbReference>
<feature type="domain" description="PAC" evidence="11">
    <location>
        <begin position="577"/>
        <end position="633"/>
    </location>
</feature>
<dbReference type="SUPFAM" id="SSF52172">
    <property type="entry name" value="CheY-like"/>
    <property type="match status" value="1"/>
</dbReference>
<dbReference type="InterPro" id="IPR001610">
    <property type="entry name" value="PAC"/>
</dbReference>
<feature type="domain" description="PAC" evidence="11">
    <location>
        <begin position="463"/>
        <end position="515"/>
    </location>
</feature>
<evidence type="ECO:0000256" key="2">
    <source>
        <dbReference type="ARBA" id="ARBA00012438"/>
    </source>
</evidence>
<dbReference type="Pfam" id="PF02518">
    <property type="entry name" value="HATPase_c"/>
    <property type="match status" value="1"/>
</dbReference>
<dbReference type="InterPro" id="IPR011006">
    <property type="entry name" value="CheY-like_superfamily"/>
</dbReference>
<feature type="domain" description="Response regulatory" evidence="9">
    <location>
        <begin position="3"/>
        <end position="120"/>
    </location>
</feature>
<feature type="modified residue" description="4-aspartylphosphate" evidence="6">
    <location>
        <position position="54"/>
    </location>
</feature>
<dbReference type="CDD" id="cd00130">
    <property type="entry name" value="PAS"/>
    <property type="match status" value="5"/>
</dbReference>
<feature type="domain" description="PAC" evidence="11">
    <location>
        <begin position="725"/>
        <end position="777"/>
    </location>
</feature>
<keyword evidence="5 12" id="KW-0418">Kinase</keyword>
<dbReference type="PROSITE" id="PS50110">
    <property type="entry name" value="RESPONSE_REGULATORY"/>
    <property type="match status" value="1"/>
</dbReference>
<feature type="coiled-coil region" evidence="7">
    <location>
        <begin position="248"/>
        <end position="275"/>
    </location>
</feature>
<dbReference type="SUPFAM" id="SSF55874">
    <property type="entry name" value="ATPase domain of HSP90 chaperone/DNA topoisomerase II/histidine kinase"/>
    <property type="match status" value="1"/>
</dbReference>
<evidence type="ECO:0000313" key="12">
    <source>
        <dbReference type="EMBL" id="OKY78823.1"/>
    </source>
</evidence>
<name>A0A1Q6DWT5_METT1</name>
<evidence type="ECO:0000256" key="6">
    <source>
        <dbReference type="PROSITE-ProRule" id="PRU00169"/>
    </source>
</evidence>
<dbReference type="GO" id="GO:0000155">
    <property type="term" value="F:phosphorelay sensor kinase activity"/>
    <property type="evidence" value="ECO:0007669"/>
    <property type="project" value="InterPro"/>
</dbReference>
<dbReference type="Pfam" id="PF13188">
    <property type="entry name" value="PAS_8"/>
    <property type="match status" value="1"/>
</dbReference>
<evidence type="ECO:0000256" key="3">
    <source>
        <dbReference type="ARBA" id="ARBA00022553"/>
    </source>
</evidence>
<dbReference type="EMBL" id="MSDW01000001">
    <property type="protein sequence ID" value="OKY78823.1"/>
    <property type="molecule type" value="Genomic_DNA"/>
</dbReference>
<evidence type="ECO:0000259" key="8">
    <source>
        <dbReference type="PROSITE" id="PS50109"/>
    </source>
</evidence>
<dbReference type="CDD" id="cd00075">
    <property type="entry name" value="HATPase"/>
    <property type="match status" value="1"/>
</dbReference>
<dbReference type="SMART" id="SM00448">
    <property type="entry name" value="REC"/>
    <property type="match status" value="1"/>
</dbReference>
<dbReference type="InterPro" id="IPR013656">
    <property type="entry name" value="PAS_4"/>
</dbReference>
<evidence type="ECO:0000256" key="1">
    <source>
        <dbReference type="ARBA" id="ARBA00000085"/>
    </source>
</evidence>
<evidence type="ECO:0000256" key="7">
    <source>
        <dbReference type="SAM" id="Coils"/>
    </source>
</evidence>
<dbReference type="PROSITE" id="PS50112">
    <property type="entry name" value="PAS"/>
    <property type="match status" value="5"/>
</dbReference>
<dbReference type="InterPro" id="IPR035965">
    <property type="entry name" value="PAS-like_dom_sf"/>
</dbReference>
<feature type="domain" description="PAS" evidence="10">
    <location>
        <begin position="389"/>
        <end position="460"/>
    </location>
</feature>
<dbReference type="CDD" id="cd00156">
    <property type="entry name" value="REC"/>
    <property type="match status" value="1"/>
</dbReference>
<evidence type="ECO:0000313" key="13">
    <source>
        <dbReference type="Proteomes" id="UP000185744"/>
    </source>
</evidence>
<dbReference type="SMART" id="SM00086">
    <property type="entry name" value="PAC"/>
    <property type="match status" value="4"/>
</dbReference>
<dbReference type="InterPro" id="IPR000700">
    <property type="entry name" value="PAS-assoc_C"/>
</dbReference>
<feature type="domain" description="Histidine kinase" evidence="8">
    <location>
        <begin position="781"/>
        <end position="984"/>
    </location>
</feature>
<dbReference type="SUPFAM" id="SSF47384">
    <property type="entry name" value="Homodimeric domain of signal transducing histidine kinase"/>
    <property type="match status" value="1"/>
</dbReference>
<dbReference type="Pfam" id="PF08448">
    <property type="entry name" value="PAS_4"/>
    <property type="match status" value="2"/>
</dbReference>
<dbReference type="PANTHER" id="PTHR43304">
    <property type="entry name" value="PHYTOCHROME-LIKE PROTEIN CPH1"/>
    <property type="match status" value="1"/>
</dbReference>
<evidence type="ECO:0000256" key="4">
    <source>
        <dbReference type="ARBA" id="ARBA00022679"/>
    </source>
</evidence>
<dbReference type="Pfam" id="PF13426">
    <property type="entry name" value="PAS_9"/>
    <property type="match status" value="1"/>
</dbReference>
<comment type="catalytic activity">
    <reaction evidence="1">
        <text>ATP + protein L-histidine = ADP + protein N-phospho-L-histidine.</text>
        <dbReference type="EC" id="2.7.13.3"/>
    </reaction>
</comment>
<dbReference type="SMART" id="SM00387">
    <property type="entry name" value="HATPase_c"/>
    <property type="match status" value="1"/>
</dbReference>
<reference evidence="12" key="1">
    <citation type="submission" date="2016-12" db="EMBL/GenBank/DDBJ databases">
        <title>Discovery of methanogenic haloarchaea.</title>
        <authorList>
            <person name="Sorokin D.Y."/>
            <person name="Makarova K.S."/>
            <person name="Abbas B."/>
            <person name="Ferrer M."/>
            <person name="Golyshin P.N."/>
        </authorList>
    </citation>
    <scope>NUCLEOTIDE SEQUENCE [LARGE SCALE GENOMIC DNA]</scope>
    <source>
        <strain evidence="12">HMET1</strain>
    </source>
</reference>
<dbReference type="Proteomes" id="UP000185744">
    <property type="component" value="Unassembled WGS sequence"/>
</dbReference>
<evidence type="ECO:0000259" key="11">
    <source>
        <dbReference type="PROSITE" id="PS50113"/>
    </source>
</evidence>
<dbReference type="InterPro" id="IPR003594">
    <property type="entry name" value="HATPase_dom"/>
</dbReference>
<comment type="caution">
    <text evidence="12">The sequence shown here is derived from an EMBL/GenBank/DDBJ whole genome shotgun (WGS) entry which is preliminary data.</text>
</comment>
<dbReference type="NCBIfam" id="TIGR00229">
    <property type="entry name" value="sensory_box"/>
    <property type="match status" value="5"/>
</dbReference>
<dbReference type="InterPro" id="IPR004358">
    <property type="entry name" value="Sig_transdc_His_kin-like_C"/>
</dbReference>
<dbReference type="EC" id="2.7.13.3" evidence="2"/>
<dbReference type="InParanoid" id="A0A1Q6DWT5"/>
<dbReference type="PRINTS" id="PR00344">
    <property type="entry name" value="BCTRLSENSOR"/>
</dbReference>
<dbReference type="Pfam" id="PF00072">
    <property type="entry name" value="Response_reg"/>
    <property type="match status" value="1"/>
</dbReference>
<keyword evidence="3 6" id="KW-0597">Phosphoprotein</keyword>
<dbReference type="PROSITE" id="PS50113">
    <property type="entry name" value="PAC"/>
    <property type="match status" value="4"/>
</dbReference>
<dbReference type="PANTHER" id="PTHR43304:SF1">
    <property type="entry name" value="PAC DOMAIN-CONTAINING PROTEIN"/>
    <property type="match status" value="1"/>
</dbReference>
<dbReference type="GO" id="GO:0006355">
    <property type="term" value="P:regulation of DNA-templated transcription"/>
    <property type="evidence" value="ECO:0007669"/>
    <property type="project" value="InterPro"/>
</dbReference>
<dbReference type="Gene3D" id="3.40.50.2300">
    <property type="match status" value="1"/>
</dbReference>
<keyword evidence="13" id="KW-1185">Reference proteome</keyword>
<sequence>MIRILLVDDESAFLEQAEIFLEKEDEELDVETVSSAGKALESLSNSEYDVVVSDYQMPITDGLEFLETLREERGSDIPFIIFTGKGRKEVAIEALNLGADRYIQKGGDPKSQFGVLSDAIKQEVEHYQRKRELLESEERYRRLFETAYDGMLILDAESGKIKDANPHIQDLTGYSKEELVGKELWEIGTFEDIFENKKRFNELVNEGYIRYKDLPLKTKEGKEKTVEFLSNTYEAGGEKVVQCNIRDVSERKKKKEELQKERKRFREIFNNVNDAIYLHDLTEEGMPGKFIEVNDVACKMLGYSRKEFLEMSPRDIDSSEKADEVPEVMRELLEEEDIRFEMKHQAKDGTEIPVEIHSHLFELEGEERVLSVARDITERKQKEKELERKRDRAQRYLETAEVMMVSINRQGEVIEANRKASEVLGYDKEEIVGKNWFQNFVPKENRKELRKVHQKVGESEYPEYYENPVLTKSGDERTNLWYNSALKDEEGDIKGTLSSGIDITERKKTEERLESFVNAIPDLVVVLDEEGYYEKILTSQHKLLYEPKEDLLGKRVDEVMPEDLGTRMLNFVQRTIESDEVQKIEYPLDFDGQKHWFEARAISLQMKEKDPRKIITVIRDITKRKKAREKLRENKERLSRIVQGISIPAFVLDEEHNVVHWNKACEKLTGIPEKEIKGTDNQWKAFYEKERPMLADLVLEQASEEKIEEYYGGKYEKSPLLEDTYEVEDFYPNLGEKGKWLYFTATPIKNRKGDIKGAIETFQDFTERKKVEEKKDFLNSLFTHDLRNKMQVTKGYLELIKEELSEKQKEKIRKAITSIEKTLSLADKLRKTTSIKKAGIREVSAENFKTYITNTIKDKKPLAEEKDIEIIQDIQGIKVRANSLIEDVIRNLLENAIIHANCQKIKITTKEQNKEAKIIVEDDGKGIPDEEKNKIFNREYTEKPSTGGLGLLLIKKIIETYNGKIKVKDSELGGTRFDIYLKKE</sequence>
<feature type="coiled-coil region" evidence="7">
    <location>
        <begin position="372"/>
        <end position="403"/>
    </location>
</feature>
<gene>
    <name evidence="12" type="ORF">BTN85_1326</name>
</gene>
<feature type="domain" description="PAS" evidence="10">
    <location>
        <begin position="634"/>
        <end position="706"/>
    </location>
</feature>
<evidence type="ECO:0000259" key="9">
    <source>
        <dbReference type="PROSITE" id="PS50110"/>
    </source>
</evidence>
<dbReference type="STRING" id="1903181.BTN85_1326"/>
<organism evidence="12 13">
    <name type="scientific">Methanohalarchaeum thermophilum</name>
    <dbReference type="NCBI Taxonomy" id="1903181"/>
    <lineage>
        <taxon>Archaea</taxon>
        <taxon>Methanobacteriati</taxon>
        <taxon>Methanobacteriota</taxon>
        <taxon>Methanonatronarchaeia</taxon>
        <taxon>Methanonatronarchaeales</taxon>
        <taxon>Methanonatronarchaeaceae</taxon>
        <taxon>Candidatus Methanohalarchaeum</taxon>
    </lineage>
</organism>
<keyword evidence="4" id="KW-0808">Transferase</keyword>
<feature type="domain" description="PAS" evidence="10">
    <location>
        <begin position="509"/>
        <end position="579"/>
    </location>
</feature>
<dbReference type="InterPro" id="IPR005467">
    <property type="entry name" value="His_kinase_dom"/>
</dbReference>
<dbReference type="Gene3D" id="1.10.287.130">
    <property type="match status" value="1"/>
</dbReference>
<dbReference type="PROSITE" id="PS50109">
    <property type="entry name" value="HIS_KIN"/>
    <property type="match status" value="1"/>
</dbReference>
<dbReference type="InterPro" id="IPR036890">
    <property type="entry name" value="HATPase_C_sf"/>
</dbReference>
<proteinExistence type="predicted"/>
<evidence type="ECO:0000256" key="5">
    <source>
        <dbReference type="ARBA" id="ARBA00022777"/>
    </source>
</evidence>
<evidence type="ECO:0000259" key="10">
    <source>
        <dbReference type="PROSITE" id="PS50112"/>
    </source>
</evidence>
<dbReference type="Pfam" id="PF00989">
    <property type="entry name" value="PAS"/>
    <property type="match status" value="1"/>
</dbReference>
<accession>A0A1Q6DWT5</accession>
<feature type="domain" description="PAS" evidence="10">
    <location>
        <begin position="261"/>
        <end position="336"/>
    </location>
</feature>
<dbReference type="AlphaFoldDB" id="A0A1Q6DWT5"/>
<dbReference type="InterPro" id="IPR036097">
    <property type="entry name" value="HisK_dim/P_sf"/>
</dbReference>
<dbReference type="InterPro" id="IPR013767">
    <property type="entry name" value="PAS_fold"/>
</dbReference>
<dbReference type="InterPro" id="IPR003661">
    <property type="entry name" value="HisK_dim/P_dom"/>
</dbReference>
<dbReference type="SMART" id="SM00091">
    <property type="entry name" value="PAS"/>
    <property type="match status" value="5"/>
</dbReference>
<feature type="domain" description="PAC" evidence="11">
    <location>
        <begin position="336"/>
        <end position="388"/>
    </location>
</feature>
<dbReference type="CDD" id="cd00082">
    <property type="entry name" value="HisKA"/>
    <property type="match status" value="1"/>
</dbReference>
<feature type="domain" description="PAS" evidence="10">
    <location>
        <begin position="136"/>
        <end position="207"/>
    </location>
</feature>